<reference evidence="3" key="1">
    <citation type="submission" date="2018-08" db="EMBL/GenBank/DDBJ databases">
        <authorList>
            <person name="Cornetti L."/>
        </authorList>
    </citation>
    <scope>NUCLEOTIDE SEQUENCE</scope>
    <source>
        <strain evidence="3">OM-SAIQ-clone2</strain>
    </source>
</reference>
<dbReference type="Gene3D" id="1.20.120.710">
    <property type="entry name" value="Haloacid dehalogenase hydrolase-like domain"/>
    <property type="match status" value="1"/>
</dbReference>
<accession>A0A4Y7LZC0</accession>
<gene>
    <name evidence="3" type="primary">EOG090X0266</name>
</gene>
<dbReference type="PANTHER" id="PTHR13109">
    <property type="entry name" value="NEUROCHONDRIN"/>
    <property type="match status" value="1"/>
</dbReference>
<name>A0A4Y7LZC0_9CRUS</name>
<dbReference type="GO" id="GO:0031175">
    <property type="term" value="P:neuron projection development"/>
    <property type="evidence" value="ECO:0007669"/>
    <property type="project" value="TreeGrafter"/>
</dbReference>
<protein>
    <submittedName>
        <fullName evidence="3">EOG090X0266</fullName>
    </submittedName>
</protein>
<dbReference type="Gene3D" id="3.40.50.1000">
    <property type="entry name" value="HAD superfamily/HAD-like"/>
    <property type="match status" value="1"/>
</dbReference>
<dbReference type="Gene3D" id="1.25.10.10">
    <property type="entry name" value="Leucine-rich Repeat Variant"/>
    <property type="match status" value="1"/>
</dbReference>
<dbReference type="InterPro" id="IPR036412">
    <property type="entry name" value="HAD-like_sf"/>
</dbReference>
<dbReference type="SUPFAM" id="SSF48371">
    <property type="entry name" value="ARM repeat"/>
    <property type="match status" value="1"/>
</dbReference>
<dbReference type="EMBL" id="LR003180">
    <property type="protein sequence ID" value="SVE72799.1"/>
    <property type="molecule type" value="mRNA"/>
</dbReference>
<sequence>METTASSLPLPLQQGDQRHHHLQGIDAVFFDLDNTLVPTRVVDEKACNEFAQFKLCLSFVSRGTVIDSIMSSKKKVPESVLKCVAALKGAKSDNDKFASLFIVTKLIKADECDNHALKLLYDAIGFDFLNRLLRSTDVPQDCPPFIYKSIALSIVSCFCSVPEIVESQSIMSIIPVLLDIASTSDTEDIDADLMLVSDCYTCLQAIAGLEAGRKALLAKGCLLKLTEVYVEEMFRHDEALQLLVHLSSSQGKQLWEGQEEAFKQIMNRLANEFNSETTDRKFELCKILAVFLTHSPRISIADLQKEDWPQHTLLTLESLLCSRIGTSQRDSALQLIARLLELMGIGWGLKYGPNPRQFLLLLVNLACVEVRMKLEDRNLEQAIESADILVACYSVVELFITFMTSQGFLDFDAKQREQAYCALKGAVGAILSVLHQTDEEFSHEWTIPSNDRRTQFVCASIRILGSWLAEETSSMKEEVCSVLPFIITVCSRLYEERKLGTTNDMPDPLRFMLPAFCHLAAEDAPRKIMLSQKLPHLLYDYLLYQWGIFSKWLALQPTVAADWLHIETTPEEDEIAEASRPESEPAIILVCGVFMNIAVLETDLVATDPVFAQLLKFCITNLPPLVHRQDFVVLLGNVAVLGLLLLRHHTWKYAQGDSAVFRYIQGTVSFLWDAHNSEESCDSLSLVISLRYKKDWPDLAELWFLGMQGLSNVMHKLDWIVEFIVDSGWPHEMMKSLSRIVAGAIDANTRTAYEDFLCCLLRAQPAKVKAVVLENREEVYEVWKKLRYTYLTLDGPAANLLSALRKHNYTVGLITNGPSRSQWEKIVQIGAEDYFDSILLPKANEFYPPIDPPDDEDWKKDLVVTKFTKICMDHQVLHWKNGHKMLCKESVRVEGEDSMFTLPEYEIIIEDEKIEPEADKLSTTDEAELKEFERILKAKNPTFQNDETINESLEQSVSDVQEDKMFFKFKEKITSYPDQVLRYGKGENPLWVSDSNIPSSVPACQYCGSKRRFEFQIMPQMLNYLRLDSVSEQGVDWGTLLIYVCETNCDSGPPYKNEFLWKQDFSGQNSI</sequence>
<dbReference type="InterPro" id="IPR023214">
    <property type="entry name" value="HAD_sf"/>
</dbReference>
<comment type="similarity">
    <text evidence="1">Belongs to the neurochondrin family.</text>
</comment>
<dbReference type="InterPro" id="IPR016024">
    <property type="entry name" value="ARM-type_fold"/>
</dbReference>
<feature type="domain" description="Programmed cell death protein 2 C-terminal" evidence="2">
    <location>
        <begin position="963"/>
        <end position="1064"/>
    </location>
</feature>
<dbReference type="Pfam" id="PF04194">
    <property type="entry name" value="PDCD2_C"/>
    <property type="match status" value="1"/>
</dbReference>
<dbReference type="GO" id="GO:0005737">
    <property type="term" value="C:cytoplasm"/>
    <property type="evidence" value="ECO:0007669"/>
    <property type="project" value="InterPro"/>
</dbReference>
<dbReference type="InterPro" id="IPR008709">
    <property type="entry name" value="Neurochondrin"/>
</dbReference>
<evidence type="ECO:0000259" key="2">
    <source>
        <dbReference type="Pfam" id="PF04194"/>
    </source>
</evidence>
<proteinExistence type="evidence at transcript level"/>
<dbReference type="SUPFAM" id="SSF56784">
    <property type="entry name" value="HAD-like"/>
    <property type="match status" value="1"/>
</dbReference>
<dbReference type="GO" id="GO:0030425">
    <property type="term" value="C:dendrite"/>
    <property type="evidence" value="ECO:0007669"/>
    <property type="project" value="TreeGrafter"/>
</dbReference>
<dbReference type="PANTHER" id="PTHR13109:SF7">
    <property type="entry name" value="NEUROCHONDRIN"/>
    <property type="match status" value="1"/>
</dbReference>
<dbReference type="GO" id="GO:0048168">
    <property type="term" value="P:regulation of neuronal synaptic plasticity"/>
    <property type="evidence" value="ECO:0007669"/>
    <property type="project" value="TreeGrafter"/>
</dbReference>
<dbReference type="InterPro" id="IPR011989">
    <property type="entry name" value="ARM-like"/>
</dbReference>
<organism evidence="3">
    <name type="scientific">Ceriodaphnia reticulata</name>
    <dbReference type="NCBI Taxonomy" id="302197"/>
    <lineage>
        <taxon>Eukaryota</taxon>
        <taxon>Metazoa</taxon>
        <taxon>Ecdysozoa</taxon>
        <taxon>Arthropoda</taxon>
        <taxon>Crustacea</taxon>
        <taxon>Branchiopoda</taxon>
        <taxon>Diplostraca</taxon>
        <taxon>Cladocera</taxon>
        <taxon>Anomopoda</taxon>
        <taxon>Daphniidae</taxon>
        <taxon>Ceriodaphnia</taxon>
    </lineage>
</organism>
<dbReference type="Pfam" id="PF05536">
    <property type="entry name" value="Neurochondrin"/>
    <property type="match status" value="1"/>
</dbReference>
<dbReference type="AlphaFoldDB" id="A0A4Y7LZC0"/>
<evidence type="ECO:0000313" key="3">
    <source>
        <dbReference type="EMBL" id="SVE72799.1"/>
    </source>
</evidence>
<evidence type="ECO:0000256" key="1">
    <source>
        <dbReference type="ARBA" id="ARBA00006927"/>
    </source>
</evidence>
<dbReference type="InterPro" id="IPR007320">
    <property type="entry name" value="PDCD2_C"/>
</dbReference>